<reference evidence="7" key="1">
    <citation type="submission" date="2022-06" db="EMBL/GenBank/DDBJ databases">
        <title>WGS of actinobacteria.</title>
        <authorList>
            <person name="Thawai C."/>
        </authorList>
    </citation>
    <scope>NUCLEOTIDE SEQUENCE</scope>
    <source>
        <strain evidence="7">AA8</strain>
    </source>
</reference>
<feature type="domain" description="Thiamine pyrophosphate enzyme N-terminal TPP-binding" evidence="6">
    <location>
        <begin position="29"/>
        <end position="138"/>
    </location>
</feature>
<dbReference type="SUPFAM" id="SSF52467">
    <property type="entry name" value="DHS-like NAD/FAD-binding domain"/>
    <property type="match status" value="1"/>
</dbReference>
<dbReference type="Pfam" id="PF00205">
    <property type="entry name" value="TPP_enzyme_M"/>
    <property type="match status" value="1"/>
</dbReference>
<sequence length="597" mass="64834">MWSKSPQWVKARLDARPAGPPEHAQGAPMRVYEAIVRGLEGIGVDAAFGGAGENAAGLMMALKHSERIRPVITRHEQAASFMACGYAMYTNRLGFCFATAGPGAFNLFSGLAVAMSDSYPVLAVSGYASRQWQGWGSLNETSGLNRTPDSRAMFAATTKKSFLLENAADTCDVLEEAVNIAFEGRPGPVHIHVPEDLTHRGVEVTNFRDIRLDVAPVLPDPAQVEEIAAVLADALARRQKVVALVGFGAVRSGAGPEIKRLIERFQIPLLTTLDGKGIVSEGHPLAVGVFADSGHASAWKAFREAEIVLCVGNSLNQHATFNYREDLFKNKLLIHVNISETEFRKAYQPDYALLSDARPAVAALVEALEQKAGDVPPAEVDGRDYEARQITHLTGQIHPGQLAQTIGRLLPPNGVLLADAGAHLAWLGYYVELEEGQNFRKAGSFGPMAGHVNGAIGLKMAHPERTVVVGCGDGCYSLSGFELMTAVEHEIPVIWVIFDDQEFKLIKLFQLVTYAETALVEFRNPDFAAYARACGADGYRVETLEEFEEAFRAALSTGRPTLIDARITRWAVPHYSPSPDGVIDGLVETVEARFRDR</sequence>
<gene>
    <name evidence="7" type="ORF">NQU55_28350</name>
</gene>
<dbReference type="CDD" id="cd07035">
    <property type="entry name" value="TPP_PYR_POX_like"/>
    <property type="match status" value="1"/>
</dbReference>
<dbReference type="Pfam" id="PF02775">
    <property type="entry name" value="TPP_enzyme_C"/>
    <property type="match status" value="1"/>
</dbReference>
<organism evidence="7 8">
    <name type="scientific">Streptomyces telluris</name>
    <dbReference type="NCBI Taxonomy" id="2720021"/>
    <lineage>
        <taxon>Bacteria</taxon>
        <taxon>Bacillati</taxon>
        <taxon>Actinomycetota</taxon>
        <taxon>Actinomycetes</taxon>
        <taxon>Kitasatosporales</taxon>
        <taxon>Streptomycetaceae</taxon>
        <taxon>Streptomyces</taxon>
    </lineage>
</organism>
<dbReference type="PANTHER" id="PTHR18968">
    <property type="entry name" value="THIAMINE PYROPHOSPHATE ENZYMES"/>
    <property type="match status" value="1"/>
</dbReference>
<dbReference type="GO" id="GO:0009097">
    <property type="term" value="P:isoleucine biosynthetic process"/>
    <property type="evidence" value="ECO:0007669"/>
    <property type="project" value="TreeGrafter"/>
</dbReference>
<dbReference type="GO" id="GO:0005948">
    <property type="term" value="C:acetolactate synthase complex"/>
    <property type="evidence" value="ECO:0007669"/>
    <property type="project" value="TreeGrafter"/>
</dbReference>
<evidence type="ECO:0000313" key="8">
    <source>
        <dbReference type="Proteomes" id="UP001142374"/>
    </source>
</evidence>
<dbReference type="GO" id="GO:0003984">
    <property type="term" value="F:acetolactate synthase activity"/>
    <property type="evidence" value="ECO:0007669"/>
    <property type="project" value="TreeGrafter"/>
</dbReference>
<keyword evidence="2 3" id="KW-0786">Thiamine pyrophosphate</keyword>
<dbReference type="GO" id="GO:0009099">
    <property type="term" value="P:L-valine biosynthetic process"/>
    <property type="evidence" value="ECO:0007669"/>
    <property type="project" value="TreeGrafter"/>
</dbReference>
<dbReference type="SUPFAM" id="SSF52518">
    <property type="entry name" value="Thiamin diphosphate-binding fold (THDP-binding)"/>
    <property type="match status" value="2"/>
</dbReference>
<dbReference type="AlphaFoldDB" id="A0A9X2RRR0"/>
<dbReference type="InterPro" id="IPR029035">
    <property type="entry name" value="DHS-like_NAD/FAD-binding_dom"/>
</dbReference>
<evidence type="ECO:0000256" key="2">
    <source>
        <dbReference type="ARBA" id="ARBA00023052"/>
    </source>
</evidence>
<protein>
    <submittedName>
        <fullName evidence="7">Thiamine pyrophosphate-binding protein</fullName>
    </submittedName>
</protein>
<dbReference type="InterPro" id="IPR011766">
    <property type="entry name" value="TPP_enzyme_TPP-bd"/>
</dbReference>
<dbReference type="Pfam" id="PF02776">
    <property type="entry name" value="TPP_enzyme_N"/>
    <property type="match status" value="1"/>
</dbReference>
<dbReference type="Gene3D" id="3.40.50.1220">
    <property type="entry name" value="TPP-binding domain"/>
    <property type="match status" value="1"/>
</dbReference>
<dbReference type="EMBL" id="JANIID010000032">
    <property type="protein sequence ID" value="MCQ8773640.1"/>
    <property type="molecule type" value="Genomic_DNA"/>
</dbReference>
<dbReference type="InterPro" id="IPR029061">
    <property type="entry name" value="THDP-binding"/>
</dbReference>
<proteinExistence type="inferred from homology"/>
<evidence type="ECO:0000259" key="5">
    <source>
        <dbReference type="Pfam" id="PF02775"/>
    </source>
</evidence>
<dbReference type="InterPro" id="IPR045229">
    <property type="entry name" value="TPP_enz"/>
</dbReference>
<dbReference type="InterPro" id="IPR012000">
    <property type="entry name" value="Thiamin_PyroP_enz_cen_dom"/>
</dbReference>
<dbReference type="Gene3D" id="3.40.50.970">
    <property type="match status" value="2"/>
</dbReference>
<evidence type="ECO:0000259" key="6">
    <source>
        <dbReference type="Pfam" id="PF02776"/>
    </source>
</evidence>
<comment type="caution">
    <text evidence="7">The sequence shown here is derived from an EMBL/GenBank/DDBJ whole genome shotgun (WGS) entry which is preliminary data.</text>
</comment>
<feature type="domain" description="Thiamine pyrophosphate enzyme TPP-binding" evidence="5">
    <location>
        <begin position="419"/>
        <end position="564"/>
    </location>
</feature>
<dbReference type="GO" id="GO:0050660">
    <property type="term" value="F:flavin adenine dinucleotide binding"/>
    <property type="evidence" value="ECO:0007669"/>
    <property type="project" value="TreeGrafter"/>
</dbReference>
<evidence type="ECO:0000256" key="1">
    <source>
        <dbReference type="ARBA" id="ARBA00007812"/>
    </source>
</evidence>
<dbReference type="GO" id="GO:0000287">
    <property type="term" value="F:magnesium ion binding"/>
    <property type="evidence" value="ECO:0007669"/>
    <property type="project" value="InterPro"/>
</dbReference>
<dbReference type="PANTHER" id="PTHR18968:SF13">
    <property type="entry name" value="ACETOLACTATE SYNTHASE CATALYTIC SUBUNIT, MITOCHONDRIAL"/>
    <property type="match status" value="1"/>
</dbReference>
<dbReference type="RefSeq" id="WP_256791431.1">
    <property type="nucleotide sequence ID" value="NZ_JANIID010000032.1"/>
</dbReference>
<evidence type="ECO:0000259" key="4">
    <source>
        <dbReference type="Pfam" id="PF00205"/>
    </source>
</evidence>
<dbReference type="Proteomes" id="UP001142374">
    <property type="component" value="Unassembled WGS sequence"/>
</dbReference>
<evidence type="ECO:0000256" key="3">
    <source>
        <dbReference type="RuleBase" id="RU362132"/>
    </source>
</evidence>
<dbReference type="GO" id="GO:0030976">
    <property type="term" value="F:thiamine pyrophosphate binding"/>
    <property type="evidence" value="ECO:0007669"/>
    <property type="project" value="InterPro"/>
</dbReference>
<feature type="domain" description="Thiamine pyrophosphate enzyme central" evidence="4">
    <location>
        <begin position="231"/>
        <end position="364"/>
    </location>
</feature>
<dbReference type="InterPro" id="IPR012001">
    <property type="entry name" value="Thiamin_PyroP_enz_TPP-bd_dom"/>
</dbReference>
<evidence type="ECO:0000313" key="7">
    <source>
        <dbReference type="EMBL" id="MCQ8773640.1"/>
    </source>
</evidence>
<comment type="similarity">
    <text evidence="1 3">Belongs to the TPP enzyme family.</text>
</comment>
<name>A0A9X2RRR0_9ACTN</name>
<dbReference type="CDD" id="cd00568">
    <property type="entry name" value="TPP_enzymes"/>
    <property type="match status" value="1"/>
</dbReference>
<keyword evidence="8" id="KW-1185">Reference proteome</keyword>
<accession>A0A9X2RRR0</accession>